<keyword evidence="2 5" id="KW-0560">Oxidoreductase</keyword>
<evidence type="ECO:0000256" key="1">
    <source>
        <dbReference type="ARBA" id="ARBA00009986"/>
    </source>
</evidence>
<dbReference type="InterPro" id="IPR011985">
    <property type="entry name" value="DH_HpaE"/>
</dbReference>
<dbReference type="EMBL" id="QWKX01000006">
    <property type="protein sequence ID" value="RIH79416.1"/>
    <property type="molecule type" value="Genomic_DNA"/>
</dbReference>
<evidence type="ECO:0000313" key="7">
    <source>
        <dbReference type="EMBL" id="RIH79416.1"/>
    </source>
</evidence>
<dbReference type="InterPro" id="IPR016163">
    <property type="entry name" value="Ald_DH_C"/>
</dbReference>
<dbReference type="Gene3D" id="3.40.605.10">
    <property type="entry name" value="Aldehyde Dehydrogenase, Chain A, domain 1"/>
    <property type="match status" value="1"/>
</dbReference>
<evidence type="ECO:0000256" key="2">
    <source>
        <dbReference type="ARBA" id="ARBA00023002"/>
    </source>
</evidence>
<keyword evidence="3" id="KW-0520">NAD</keyword>
<proteinExistence type="inferred from homology"/>
<comment type="similarity">
    <text evidence="1 5">Belongs to the aldehyde dehydrogenase family.</text>
</comment>
<dbReference type="PANTHER" id="PTHR43720">
    <property type="entry name" value="2-AMINOMUCONIC SEMIALDEHYDE DEHYDROGENASE"/>
    <property type="match status" value="1"/>
</dbReference>
<dbReference type="InterPro" id="IPR015590">
    <property type="entry name" value="Aldehyde_DH_dom"/>
</dbReference>
<comment type="caution">
    <text evidence="7">The sequence shown here is derived from an EMBL/GenBank/DDBJ whole genome shotgun (WGS) entry which is preliminary data.</text>
</comment>
<dbReference type="PANTHER" id="PTHR43720:SF2">
    <property type="entry name" value="2-AMINOMUCONIC SEMIALDEHYDE DEHYDROGENASE"/>
    <property type="match status" value="1"/>
</dbReference>
<dbReference type="EC" id="1.2.1.5" evidence="7"/>
<dbReference type="InterPro" id="IPR029510">
    <property type="entry name" value="Ald_DH_CS_GLU"/>
</dbReference>
<organism evidence="7 8">
    <name type="scientific">Meiothermus taiwanensis</name>
    <dbReference type="NCBI Taxonomy" id="172827"/>
    <lineage>
        <taxon>Bacteria</taxon>
        <taxon>Thermotogati</taxon>
        <taxon>Deinococcota</taxon>
        <taxon>Deinococci</taxon>
        <taxon>Thermales</taxon>
        <taxon>Thermaceae</taxon>
        <taxon>Meiothermus</taxon>
    </lineage>
</organism>
<dbReference type="Proteomes" id="UP000266089">
    <property type="component" value="Unassembled WGS sequence"/>
</dbReference>
<dbReference type="InterPro" id="IPR016161">
    <property type="entry name" value="Ald_DH/histidinol_DH"/>
</dbReference>
<evidence type="ECO:0000313" key="8">
    <source>
        <dbReference type="Proteomes" id="UP000266089"/>
    </source>
</evidence>
<name>A0A399E698_9DEIN</name>
<dbReference type="Pfam" id="PF00171">
    <property type="entry name" value="Aldedh"/>
    <property type="match status" value="1"/>
</dbReference>
<dbReference type="FunFam" id="3.40.309.10:FF:000012">
    <property type="entry name" value="Betaine aldehyde dehydrogenase"/>
    <property type="match status" value="1"/>
</dbReference>
<feature type="domain" description="Aldehyde dehydrogenase" evidence="6">
    <location>
        <begin position="75"/>
        <end position="524"/>
    </location>
</feature>
<gene>
    <name evidence="7" type="primary">puuC</name>
    <name evidence="7" type="ORF">Mcate_00413</name>
</gene>
<protein>
    <submittedName>
        <fullName evidence="7">Aldehyde dehydrogenase PuuC</fullName>
        <ecNumber evidence="7">1.2.1.5</ecNumber>
    </submittedName>
</protein>
<dbReference type="GO" id="GO:1901023">
    <property type="term" value="P:4-hydroxyphenylacetate catabolic process"/>
    <property type="evidence" value="ECO:0007669"/>
    <property type="project" value="InterPro"/>
</dbReference>
<dbReference type="SUPFAM" id="SSF53720">
    <property type="entry name" value="ALDH-like"/>
    <property type="match status" value="1"/>
</dbReference>
<dbReference type="NCBIfam" id="TIGR02299">
    <property type="entry name" value="HpaE"/>
    <property type="match status" value="1"/>
</dbReference>
<accession>A0A399E698</accession>
<evidence type="ECO:0000256" key="5">
    <source>
        <dbReference type="RuleBase" id="RU003345"/>
    </source>
</evidence>
<dbReference type="PROSITE" id="PS00687">
    <property type="entry name" value="ALDEHYDE_DEHYDR_GLU"/>
    <property type="match status" value="1"/>
</dbReference>
<evidence type="ECO:0000259" key="6">
    <source>
        <dbReference type="Pfam" id="PF00171"/>
    </source>
</evidence>
<dbReference type="GO" id="GO:0004030">
    <property type="term" value="F:aldehyde dehydrogenase [NAD(P)+] activity"/>
    <property type="evidence" value="ECO:0007669"/>
    <property type="project" value="UniProtKB-EC"/>
</dbReference>
<evidence type="ECO:0000256" key="3">
    <source>
        <dbReference type="ARBA" id="ARBA00023027"/>
    </source>
</evidence>
<dbReference type="Gene3D" id="3.40.309.10">
    <property type="entry name" value="Aldehyde Dehydrogenase, Chain A, domain 2"/>
    <property type="match status" value="1"/>
</dbReference>
<dbReference type="InterPro" id="IPR016162">
    <property type="entry name" value="Ald_DH_N"/>
</dbReference>
<dbReference type="FunFam" id="3.40.605.10:FF:000007">
    <property type="entry name" value="NAD/NADP-dependent betaine aldehyde dehydrogenase"/>
    <property type="match status" value="1"/>
</dbReference>
<dbReference type="InterPro" id="IPR016160">
    <property type="entry name" value="Ald_DH_CS_CYS"/>
</dbReference>
<dbReference type="AlphaFoldDB" id="A0A399E698"/>
<dbReference type="CDD" id="cd07093">
    <property type="entry name" value="ALDH_F8_HMSADH"/>
    <property type="match status" value="1"/>
</dbReference>
<reference evidence="7 8" key="1">
    <citation type="submission" date="2018-08" db="EMBL/GenBank/DDBJ databases">
        <title>Meiothermus cateniformans JCM 15151 genome sequencing project.</title>
        <authorList>
            <person name="Da Costa M.S."/>
            <person name="Albuquerque L."/>
            <person name="Raposo P."/>
            <person name="Froufe H.J.C."/>
            <person name="Barroso C.S."/>
            <person name="Egas C."/>
        </authorList>
    </citation>
    <scope>NUCLEOTIDE SEQUENCE [LARGE SCALE GENOMIC DNA]</scope>
    <source>
        <strain evidence="7 8">JCM 15151</strain>
    </source>
</reference>
<evidence type="ECO:0000256" key="4">
    <source>
        <dbReference type="PROSITE-ProRule" id="PRU10007"/>
    </source>
</evidence>
<sequence length="538" mass="59999">MQLRRVKFDAPTFFHYNFSPKREHSAIVSGGVPLKVAEKTQAIRPEFIAQVRQKIASHTVMHFINSEFVAGVRGEVFESLEPSNNQVLAYAYKGHAEDVDKAAKAAKAAFPKWKQSAKARKKYLLKLAELLEKHADELAVIECLDAGQVLRIVRAQVARAAENFSFYAEYAERAMDGRSYPVDGEWLNYSIRVPVGVCGIITPWNAPLMLSTWRIAPALAFGNTVVLKPAEWSPLTAWKLAEIMQEADLPPGVFNVVQGIGEEAGDAVVRHPDIPLIAFTGETTTGSIITRNSAEHIKRLSLELGGKSPAIVFEDADLERALDATVFQIYSFNGERCTANSRALVQESIFEEFVQRLAERAARIKVGHPLEPETEVGPLIHPEHLQRVLGYVEIGKQESRHIFGGERIGTEGNYIRPGLFVAENHHRIAQEEIFGPILTVIPFKDEADALQKANDSKYGLASYVWTRDVARAHRMALHLEAGMTWINSHNVRHLPTPFGGVKMSGTHREGGEHSLEFYTELKHIALPLFEHPIPKFGK</sequence>
<dbReference type="GO" id="GO:0018480">
    <property type="term" value="F:5-carboxymethyl-2-hydroxymuconic-semialdehyde dehydrogenase activity"/>
    <property type="evidence" value="ECO:0007669"/>
    <property type="project" value="InterPro"/>
</dbReference>
<dbReference type="PROSITE" id="PS00070">
    <property type="entry name" value="ALDEHYDE_DEHYDR_CYS"/>
    <property type="match status" value="1"/>
</dbReference>
<feature type="active site" evidence="4">
    <location>
        <position position="303"/>
    </location>
</feature>